<dbReference type="AlphaFoldDB" id="A0A2S7D5C6"/>
<dbReference type="RefSeq" id="WP_084725980.1">
    <property type="nucleotide sequence ID" value="NZ_MDEI01000004.1"/>
</dbReference>
<dbReference type="InterPro" id="IPR025240">
    <property type="entry name" value="DUF4189"/>
</dbReference>
<gene>
    <name evidence="2" type="ORF">XpiCFBP4643_05655</name>
</gene>
<evidence type="ECO:0000259" key="1">
    <source>
        <dbReference type="Pfam" id="PF13827"/>
    </source>
</evidence>
<sequence length="183" mass="19114">MVTLMRFSLAKSGGFAFLFLVCNFTFDGIAEAQTACPIGTAAGSATCGPAPSSSTGYASSQEIPAPRAVPLGRWIKTWGAIASSPTSGSGASVGKLSKKEAEIEALARCSEGGEKDCTIALSYRNQCVAYAFPKSRLGKSAVVSERSVEIASSKAISLCEKTHERGGCSIIYSACSEQIFERF</sequence>
<accession>A0A2S7D5C6</accession>
<evidence type="ECO:0000313" key="3">
    <source>
        <dbReference type="Proteomes" id="UP000238191"/>
    </source>
</evidence>
<dbReference type="Proteomes" id="UP000238191">
    <property type="component" value="Unassembled WGS sequence"/>
</dbReference>
<name>A0A2S7D5C6_9XANT</name>
<dbReference type="EMBL" id="MDEI01000004">
    <property type="protein sequence ID" value="PPU69033.1"/>
    <property type="molecule type" value="Genomic_DNA"/>
</dbReference>
<evidence type="ECO:0000313" key="2">
    <source>
        <dbReference type="EMBL" id="PPU69033.1"/>
    </source>
</evidence>
<protein>
    <submittedName>
        <fullName evidence="2">DUF4189 domain-containing protein</fullName>
    </submittedName>
</protein>
<dbReference type="Pfam" id="PF13827">
    <property type="entry name" value="DUF4189"/>
    <property type="match status" value="1"/>
</dbReference>
<feature type="domain" description="DUF4189" evidence="1">
    <location>
        <begin position="78"/>
        <end position="175"/>
    </location>
</feature>
<reference evidence="3" key="1">
    <citation type="submission" date="2016-08" db="EMBL/GenBank/DDBJ databases">
        <authorList>
            <person name="Merda D."/>
            <person name="Briand M."/>
            <person name="Taghouti G."/>
            <person name="Carrere S."/>
            <person name="Gouzy J."/>
            <person name="Portier P."/>
            <person name="Jacques M.-A."/>
            <person name="Fischer-Le Saux M."/>
        </authorList>
    </citation>
    <scope>NUCLEOTIDE SEQUENCE [LARGE SCALE GENOMIC DNA]</scope>
    <source>
        <strain evidence="3">CFBP4643</strain>
    </source>
</reference>
<proteinExistence type="predicted"/>
<keyword evidence="3" id="KW-1185">Reference proteome</keyword>
<organism evidence="2 3">
    <name type="scientific">Xanthomonas pisi</name>
    <dbReference type="NCBI Taxonomy" id="56457"/>
    <lineage>
        <taxon>Bacteria</taxon>
        <taxon>Pseudomonadati</taxon>
        <taxon>Pseudomonadota</taxon>
        <taxon>Gammaproteobacteria</taxon>
        <taxon>Lysobacterales</taxon>
        <taxon>Lysobacteraceae</taxon>
        <taxon>Xanthomonas</taxon>
    </lineage>
</organism>
<comment type="caution">
    <text evidence="2">The sequence shown here is derived from an EMBL/GenBank/DDBJ whole genome shotgun (WGS) entry which is preliminary data.</text>
</comment>